<sequence length="125" mass="14043">MHHLKWARLLIKSRGRKVPNRLMVVVRGVVFVVRLWWEFSPSLLTTVSKRSCKRPKVAVQGPMAWVTGVNEALLVEVADFKNGRLLDLTRSEEKGPMGKELVAKAKELEIKQSLRGLMLVRGGGA</sequence>
<organism evidence="1 2">
    <name type="scientific">Vitis vinifera</name>
    <name type="common">Grape</name>
    <dbReference type="NCBI Taxonomy" id="29760"/>
    <lineage>
        <taxon>Eukaryota</taxon>
        <taxon>Viridiplantae</taxon>
        <taxon>Streptophyta</taxon>
        <taxon>Embryophyta</taxon>
        <taxon>Tracheophyta</taxon>
        <taxon>Spermatophyta</taxon>
        <taxon>Magnoliopsida</taxon>
        <taxon>eudicotyledons</taxon>
        <taxon>Gunneridae</taxon>
        <taxon>Pentapetalae</taxon>
        <taxon>rosids</taxon>
        <taxon>Vitales</taxon>
        <taxon>Vitaceae</taxon>
        <taxon>Viteae</taxon>
        <taxon>Vitis</taxon>
    </lineage>
</organism>
<dbReference type="Proteomes" id="UP000288805">
    <property type="component" value="Unassembled WGS sequence"/>
</dbReference>
<reference evidence="1 2" key="1">
    <citation type="journal article" date="2018" name="PLoS Genet.">
        <title>Population sequencing reveals clonal diversity and ancestral inbreeding in the grapevine cultivar Chardonnay.</title>
        <authorList>
            <person name="Roach M.J."/>
            <person name="Johnson D.L."/>
            <person name="Bohlmann J."/>
            <person name="van Vuuren H.J."/>
            <person name="Jones S.J."/>
            <person name="Pretorius I.S."/>
            <person name="Schmidt S.A."/>
            <person name="Borneman A.R."/>
        </authorList>
    </citation>
    <scope>NUCLEOTIDE SEQUENCE [LARGE SCALE GENOMIC DNA]</scope>
    <source>
        <strain evidence="2">cv. Chardonnay</strain>
        <tissue evidence="1">Leaf</tissue>
    </source>
</reference>
<name>A0A438FTQ8_VITVI</name>
<proteinExistence type="predicted"/>
<comment type="caution">
    <text evidence="1">The sequence shown here is derived from an EMBL/GenBank/DDBJ whole genome shotgun (WGS) entry which is preliminary data.</text>
</comment>
<dbReference type="AlphaFoldDB" id="A0A438FTQ8"/>
<protein>
    <submittedName>
        <fullName evidence="1">Uncharacterized protein</fullName>
    </submittedName>
</protein>
<evidence type="ECO:0000313" key="1">
    <source>
        <dbReference type="EMBL" id="RVW63350.1"/>
    </source>
</evidence>
<evidence type="ECO:0000313" key="2">
    <source>
        <dbReference type="Proteomes" id="UP000288805"/>
    </source>
</evidence>
<dbReference type="EMBL" id="QGNW01000743">
    <property type="protein sequence ID" value="RVW63350.1"/>
    <property type="molecule type" value="Genomic_DNA"/>
</dbReference>
<accession>A0A438FTQ8</accession>
<gene>
    <name evidence="1" type="ORF">CK203_058262</name>
</gene>